<keyword evidence="1" id="KW-0812">Transmembrane</keyword>
<protein>
    <submittedName>
        <fullName evidence="4">PEP-CTERM sorting domain-containing protein</fullName>
    </submittedName>
</protein>
<accession>A0ABT8DYA8</accession>
<feature type="chain" id="PRO_5046509254" evidence="2">
    <location>
        <begin position="30"/>
        <end position="341"/>
    </location>
</feature>
<dbReference type="NCBIfam" id="TIGR02595">
    <property type="entry name" value="PEP_CTERM"/>
    <property type="match status" value="1"/>
</dbReference>
<feature type="signal peptide" evidence="2">
    <location>
        <begin position="1"/>
        <end position="29"/>
    </location>
</feature>
<feature type="domain" description="Ice-binding protein C-terminal" evidence="3">
    <location>
        <begin position="304"/>
        <end position="328"/>
    </location>
</feature>
<gene>
    <name evidence="4" type="ORF">QWJ38_18070</name>
</gene>
<evidence type="ECO:0000259" key="3">
    <source>
        <dbReference type="Pfam" id="PF07589"/>
    </source>
</evidence>
<dbReference type="InterPro" id="IPR036514">
    <property type="entry name" value="SGNH_hydro_sf"/>
</dbReference>
<organism evidence="4 5">
    <name type="scientific">Roseateles violae</name>
    <dbReference type="NCBI Taxonomy" id="3058042"/>
    <lineage>
        <taxon>Bacteria</taxon>
        <taxon>Pseudomonadati</taxon>
        <taxon>Pseudomonadota</taxon>
        <taxon>Betaproteobacteria</taxon>
        <taxon>Burkholderiales</taxon>
        <taxon>Sphaerotilaceae</taxon>
        <taxon>Roseateles</taxon>
    </lineage>
</organism>
<dbReference type="PROSITE" id="PS51257">
    <property type="entry name" value="PROKAR_LIPOPROTEIN"/>
    <property type="match status" value="1"/>
</dbReference>
<keyword evidence="5" id="KW-1185">Reference proteome</keyword>
<dbReference type="Proteomes" id="UP001228044">
    <property type="component" value="Unassembled WGS sequence"/>
</dbReference>
<keyword evidence="1" id="KW-1133">Transmembrane helix</keyword>
<dbReference type="InterPro" id="IPR013424">
    <property type="entry name" value="Ice-binding_C"/>
</dbReference>
<reference evidence="4 5" key="1">
    <citation type="submission" date="2023-06" db="EMBL/GenBank/DDBJ databases">
        <title>Pelomonas sp. PFR6 16S ribosomal RNA gene Genome sequencing and assembly.</title>
        <authorList>
            <person name="Woo H."/>
        </authorList>
    </citation>
    <scope>NUCLEOTIDE SEQUENCE [LARGE SCALE GENOMIC DNA]</scope>
    <source>
        <strain evidence="4 5">PFR6</strain>
    </source>
</reference>
<proteinExistence type="predicted"/>
<evidence type="ECO:0000256" key="1">
    <source>
        <dbReference type="SAM" id="Phobius"/>
    </source>
</evidence>
<sequence length="341" mass="36281">MRMTFGLPLRHGAVLAAVLLACQAAPALAQSTSILFIGNSFTYGDPAGAAPDVMFYKPSSVTDLNGSGIGGVPALFKQMTVDRGLNYDVSLETQPGSNLDFHFDNRLALINQPWDKVVMHGQSNLDFANPGNPAKISTWTHILGKVFQSSNPDVDISLTSTWSRANLTYQPACNSASPPSPWCGGDIHQMAIDVQKGYQVAMNQNSDIVSRLNPVGLAWNNAFDAGFADSNPYDGISAGQVNLWAPDSYHASNYGYYLHALVVFGEITGQSPTVLGFDTAAMDLGFTAQQAMAMQGFAAAAIAAVPEPSSYLMLLLGGGVVAWAAKRRRADQRQPDEAATA</sequence>
<dbReference type="Gene3D" id="3.40.50.1110">
    <property type="entry name" value="SGNH hydrolase"/>
    <property type="match status" value="1"/>
</dbReference>
<dbReference type="RefSeq" id="WP_290360514.1">
    <property type="nucleotide sequence ID" value="NZ_JAUHHC010000005.1"/>
</dbReference>
<name>A0ABT8DYA8_9BURK</name>
<keyword evidence="2" id="KW-0732">Signal</keyword>
<comment type="caution">
    <text evidence="4">The sequence shown here is derived from an EMBL/GenBank/DDBJ whole genome shotgun (WGS) entry which is preliminary data.</text>
</comment>
<keyword evidence="1" id="KW-0472">Membrane</keyword>
<evidence type="ECO:0000313" key="5">
    <source>
        <dbReference type="Proteomes" id="UP001228044"/>
    </source>
</evidence>
<dbReference type="Pfam" id="PF07589">
    <property type="entry name" value="PEP-CTERM"/>
    <property type="match status" value="1"/>
</dbReference>
<evidence type="ECO:0000256" key="2">
    <source>
        <dbReference type="SAM" id="SignalP"/>
    </source>
</evidence>
<feature type="transmembrane region" description="Helical" evidence="1">
    <location>
        <begin position="308"/>
        <end position="325"/>
    </location>
</feature>
<evidence type="ECO:0000313" key="4">
    <source>
        <dbReference type="EMBL" id="MDN3922201.1"/>
    </source>
</evidence>
<dbReference type="EMBL" id="JAUHHC010000005">
    <property type="protein sequence ID" value="MDN3922201.1"/>
    <property type="molecule type" value="Genomic_DNA"/>
</dbReference>